<dbReference type="InterPro" id="IPR043502">
    <property type="entry name" value="DNA/RNA_pol_sf"/>
</dbReference>
<feature type="compositionally biased region" description="Polar residues" evidence="1">
    <location>
        <begin position="475"/>
        <end position="486"/>
    </location>
</feature>
<evidence type="ECO:0000313" key="3">
    <source>
        <dbReference type="EMBL" id="GEU69887.1"/>
    </source>
</evidence>
<feature type="region of interest" description="Disordered" evidence="1">
    <location>
        <begin position="468"/>
        <end position="490"/>
    </location>
</feature>
<evidence type="ECO:0000259" key="2">
    <source>
        <dbReference type="Pfam" id="PF07727"/>
    </source>
</evidence>
<dbReference type="EMBL" id="BKCJ010006017">
    <property type="protein sequence ID" value="GEU69887.1"/>
    <property type="molecule type" value="Genomic_DNA"/>
</dbReference>
<dbReference type="Pfam" id="PF07727">
    <property type="entry name" value="RVT_2"/>
    <property type="match status" value="2"/>
</dbReference>
<dbReference type="SUPFAM" id="SSF56672">
    <property type="entry name" value="DNA/RNA polymerases"/>
    <property type="match status" value="1"/>
</dbReference>
<dbReference type="PANTHER" id="PTHR11439">
    <property type="entry name" value="GAG-POL-RELATED RETROTRANSPOSON"/>
    <property type="match status" value="1"/>
</dbReference>
<dbReference type="PANTHER" id="PTHR11439:SF486">
    <property type="entry name" value="RLK (RECEPTOR-LIKE KINASE) PROTEIN, PUTATIVE-RELATED"/>
    <property type="match status" value="1"/>
</dbReference>
<evidence type="ECO:0000256" key="1">
    <source>
        <dbReference type="SAM" id="MobiDB-lite"/>
    </source>
</evidence>
<sequence>MLILLKAVVNAVKGNNFNVVKASACWVWKPKTKIVDHVSKYNSASTILKKFDYINAQGISKSTMKKLMEDMLLSERTPKEEKSKENIPLKLQNNVNIVSSTVNTGGTNGVNVVGKLPFDPDMPALEDVGTFDLSNKDEDDNIVADMNNMDTTIQMDVKSAFLYGKIKEEVYVCQPPGFEDLDFPDRVYNVKNALYRLHQAPRAWKELCNAFERLMHEKFQMSSMRELTFFLGLQVKQKNDGIFISQDKCVAKILKKFGFIEVKNAITPMETQKPLLKDEDGEEVDVHMYRSMIGSLIYLTSSRPGIMFTVCACARYQVNPKVLHLHAMKRIFRYLKGQPKLGLWYPKDSSFDLVAYTDSDYAGASLDNRRVLYELVLLFMSLKVSAEKAKKNVRLMMDKLFEMELELILLFWSTVMAKTINGEAQIHAWVDDKEIIITESSVRRDLRLADEEGVDWLPNSTIFENLELTGKPTRKNTQVPQPSGSIENVADEAVHKEWGDRLVRAATTASTLEAEQDSDNIDKTQSKATPNEASSSRTTSGGGPRCQDTMGDTIDQTRRVKKIKKKQRSRTHKLKRLYKVGLTARGDSSEDEQSLGDDASKQGKKINDIDADEDITLVNNQGDTKMFDVNGLHGEEVFVEKEVTDKEDKGKAIMIEEPVKPKKKEQIRLDEEAALKLQAEFDEEQRLAREKAKKELEANIDLIEECDDNQAKIDADYQLAQKLQTEE</sequence>
<proteinExistence type="predicted"/>
<accession>A0A699GLS0</accession>
<feature type="compositionally biased region" description="Basic residues" evidence="1">
    <location>
        <begin position="559"/>
        <end position="578"/>
    </location>
</feature>
<name>A0A699GLS0_TANCI</name>
<comment type="caution">
    <text evidence="3">The sequence shown here is derived from an EMBL/GenBank/DDBJ whole genome shotgun (WGS) entry which is preliminary data.</text>
</comment>
<reference evidence="3" key="1">
    <citation type="journal article" date="2019" name="Sci. Rep.">
        <title>Draft genome of Tanacetum cinerariifolium, the natural source of mosquito coil.</title>
        <authorList>
            <person name="Yamashiro T."/>
            <person name="Shiraishi A."/>
            <person name="Satake H."/>
            <person name="Nakayama K."/>
        </authorList>
    </citation>
    <scope>NUCLEOTIDE SEQUENCE</scope>
</reference>
<gene>
    <name evidence="3" type="ORF">Tci_041865</name>
</gene>
<dbReference type="InterPro" id="IPR013103">
    <property type="entry name" value="RVT_2"/>
</dbReference>
<organism evidence="3">
    <name type="scientific">Tanacetum cinerariifolium</name>
    <name type="common">Dalmatian daisy</name>
    <name type="synonym">Chrysanthemum cinerariifolium</name>
    <dbReference type="NCBI Taxonomy" id="118510"/>
    <lineage>
        <taxon>Eukaryota</taxon>
        <taxon>Viridiplantae</taxon>
        <taxon>Streptophyta</taxon>
        <taxon>Embryophyta</taxon>
        <taxon>Tracheophyta</taxon>
        <taxon>Spermatophyta</taxon>
        <taxon>Magnoliopsida</taxon>
        <taxon>eudicotyledons</taxon>
        <taxon>Gunneridae</taxon>
        <taxon>Pentapetalae</taxon>
        <taxon>asterids</taxon>
        <taxon>campanulids</taxon>
        <taxon>Asterales</taxon>
        <taxon>Asteraceae</taxon>
        <taxon>Asteroideae</taxon>
        <taxon>Anthemideae</taxon>
        <taxon>Anthemidinae</taxon>
        <taxon>Tanacetum</taxon>
    </lineage>
</organism>
<dbReference type="AlphaFoldDB" id="A0A699GLS0"/>
<feature type="domain" description="Reverse transcriptase Ty1/copia-type" evidence="2">
    <location>
        <begin position="208"/>
        <end position="270"/>
    </location>
</feature>
<feature type="domain" description="Reverse transcriptase Ty1/copia-type" evidence="2">
    <location>
        <begin position="153"/>
        <end position="207"/>
    </location>
</feature>
<feature type="region of interest" description="Disordered" evidence="1">
    <location>
        <begin position="509"/>
        <end position="603"/>
    </location>
</feature>
<protein>
    <recommendedName>
        <fullName evidence="2">Reverse transcriptase Ty1/copia-type domain-containing protein</fullName>
    </recommendedName>
</protein>